<gene>
    <name evidence="2" type="ORF">UG56_001990</name>
</gene>
<reference evidence="2" key="1">
    <citation type="submission" date="2016-10" db="EMBL/GenBank/DDBJ databases">
        <title>Draft Genome Sequence of Nocardioides luteus Strain BAFB, an Alkane-Degrading Bacterium Isolated from JP-7 Polluted Soil.</title>
        <authorList>
            <person name="Brown L."/>
            <person name="Ruiz O.N."/>
            <person name="Gunasekera T."/>
        </authorList>
    </citation>
    <scope>NUCLEOTIDE SEQUENCE [LARGE SCALE GENOMIC DNA]</scope>
    <source>
        <strain evidence="2">BAFB</strain>
    </source>
</reference>
<dbReference type="GO" id="GO:0140359">
    <property type="term" value="F:ABC-type transporter activity"/>
    <property type="evidence" value="ECO:0007669"/>
    <property type="project" value="InterPro"/>
</dbReference>
<dbReference type="AlphaFoldDB" id="A0A1J4NAR0"/>
<dbReference type="Proteomes" id="UP000033772">
    <property type="component" value="Unassembled WGS sequence"/>
</dbReference>
<evidence type="ECO:0000313" key="3">
    <source>
        <dbReference type="Proteomes" id="UP000033772"/>
    </source>
</evidence>
<feature type="transmembrane region" description="Helical" evidence="1">
    <location>
        <begin position="189"/>
        <end position="207"/>
    </location>
</feature>
<keyword evidence="1" id="KW-0472">Membrane</keyword>
<dbReference type="RefSeq" id="WP_045547139.1">
    <property type="nucleotide sequence ID" value="NZ_JZDQ02000002.1"/>
</dbReference>
<dbReference type="STRING" id="1844.UG56_001990"/>
<evidence type="ECO:0000256" key="1">
    <source>
        <dbReference type="SAM" id="Phobius"/>
    </source>
</evidence>
<proteinExistence type="predicted"/>
<feature type="transmembrane region" description="Helical" evidence="1">
    <location>
        <begin position="316"/>
        <end position="337"/>
    </location>
</feature>
<sequence length="342" mass="36468">MIWLTWRQFRAQALMILGALAAVAAALAITRSGVADLHDVAGDQFPQAFAADSVYPGIYYVSAAAVYALPALVGMFWGAPLVARELEGGTHRLIWNQSITRTRWLATKIGVVVAITVVAGLVSLAASWWTAPLDAAINSGAEDSGFFSVTRLSGLLFGARGLVPIGFAMVAFAFGVTAGLLLKRTVPAMAATLIATIAMQVAMPLLVQPLLLPTEEKTLEITTDNMRGMRVSPGTDEILSIGVRLDDPGAWIVTNEIVDSKGQVATPLPLPKSCMPDEAGTAKVGPPANCAAAINDAGYRHHVVYQPADRYWTLQWIETGLLLVVAGALISFCFWRIRRDPA</sequence>
<protein>
    <recommendedName>
        <fullName evidence="4">ABC transporter permease</fullName>
    </recommendedName>
</protein>
<dbReference type="EMBL" id="JZDQ02000002">
    <property type="protein sequence ID" value="OIJ28573.1"/>
    <property type="molecule type" value="Genomic_DNA"/>
</dbReference>
<feature type="transmembrane region" description="Helical" evidence="1">
    <location>
        <begin position="104"/>
        <end position="129"/>
    </location>
</feature>
<evidence type="ECO:0000313" key="2">
    <source>
        <dbReference type="EMBL" id="OIJ28573.1"/>
    </source>
</evidence>
<feature type="transmembrane region" description="Helical" evidence="1">
    <location>
        <begin position="59"/>
        <end position="83"/>
    </location>
</feature>
<evidence type="ECO:0008006" key="4">
    <source>
        <dbReference type="Google" id="ProtNLM"/>
    </source>
</evidence>
<name>A0A1J4NAR0_9ACTN</name>
<dbReference type="OrthoDB" id="3579673at2"/>
<organism evidence="2 3">
    <name type="scientific">Nocardioides luteus</name>
    <dbReference type="NCBI Taxonomy" id="1844"/>
    <lineage>
        <taxon>Bacteria</taxon>
        <taxon>Bacillati</taxon>
        <taxon>Actinomycetota</taxon>
        <taxon>Actinomycetes</taxon>
        <taxon>Propionibacteriales</taxon>
        <taxon>Nocardioidaceae</taxon>
        <taxon>Nocardioides</taxon>
    </lineage>
</organism>
<keyword evidence="1" id="KW-1133">Transmembrane helix</keyword>
<feature type="transmembrane region" description="Helical" evidence="1">
    <location>
        <begin position="161"/>
        <end position="182"/>
    </location>
</feature>
<comment type="caution">
    <text evidence="2">The sequence shown here is derived from an EMBL/GenBank/DDBJ whole genome shotgun (WGS) entry which is preliminary data.</text>
</comment>
<accession>A0A1J4NAR0</accession>
<dbReference type="GO" id="GO:0005886">
    <property type="term" value="C:plasma membrane"/>
    <property type="evidence" value="ECO:0007669"/>
    <property type="project" value="UniProtKB-SubCell"/>
</dbReference>
<keyword evidence="1" id="KW-0812">Transmembrane</keyword>
<keyword evidence="3" id="KW-1185">Reference proteome</keyword>